<feature type="region of interest" description="Disordered" evidence="1">
    <location>
        <begin position="989"/>
        <end position="1010"/>
    </location>
</feature>
<feature type="region of interest" description="Disordered" evidence="1">
    <location>
        <begin position="729"/>
        <end position="780"/>
    </location>
</feature>
<feature type="region of interest" description="Disordered" evidence="1">
    <location>
        <begin position="219"/>
        <end position="266"/>
    </location>
</feature>
<proteinExistence type="predicted"/>
<reference evidence="3" key="1">
    <citation type="submission" date="2025-08" db="UniProtKB">
        <authorList>
            <consortium name="RefSeq"/>
        </authorList>
    </citation>
    <scope>IDENTIFICATION</scope>
</reference>
<keyword evidence="2" id="KW-1185">Reference proteome</keyword>
<name>A0AAJ7L627_9ACAR</name>
<evidence type="ECO:0000313" key="3">
    <source>
        <dbReference type="RefSeq" id="XP_018495049.1"/>
    </source>
</evidence>
<feature type="compositionally biased region" description="Pro residues" evidence="1">
    <location>
        <begin position="734"/>
        <end position="744"/>
    </location>
</feature>
<dbReference type="RefSeq" id="XP_018495049.1">
    <property type="nucleotide sequence ID" value="XM_018639533.1"/>
</dbReference>
<dbReference type="AlphaFoldDB" id="A0AAJ7L627"/>
<gene>
    <name evidence="3" type="primary">LOC108864262</name>
</gene>
<evidence type="ECO:0000256" key="1">
    <source>
        <dbReference type="SAM" id="MobiDB-lite"/>
    </source>
</evidence>
<feature type="region of interest" description="Disordered" evidence="1">
    <location>
        <begin position="117"/>
        <end position="169"/>
    </location>
</feature>
<dbReference type="GeneID" id="108864262"/>
<accession>A0AAJ7L627</accession>
<evidence type="ECO:0000313" key="2">
    <source>
        <dbReference type="Proteomes" id="UP000694867"/>
    </source>
</evidence>
<organism evidence="2 3">
    <name type="scientific">Galendromus occidentalis</name>
    <name type="common">western predatory mite</name>
    <dbReference type="NCBI Taxonomy" id="34638"/>
    <lineage>
        <taxon>Eukaryota</taxon>
        <taxon>Metazoa</taxon>
        <taxon>Ecdysozoa</taxon>
        <taxon>Arthropoda</taxon>
        <taxon>Chelicerata</taxon>
        <taxon>Arachnida</taxon>
        <taxon>Acari</taxon>
        <taxon>Parasitiformes</taxon>
        <taxon>Mesostigmata</taxon>
        <taxon>Gamasina</taxon>
        <taxon>Phytoseioidea</taxon>
        <taxon>Phytoseiidae</taxon>
        <taxon>Typhlodrominae</taxon>
        <taxon>Galendromus</taxon>
    </lineage>
</organism>
<sequence length="1010" mass="108666">MSKRPLVPASVLFRVMPGSMPEAGAPNAPVFEPQEIRPEAPWQDAFLLEEQPQPRNAEAHDTVNSPPFEGIAPYKFPATGFDRREAAPMDTPMARLSRAVQKPQPGTWRPEITLQPEPFSQISPCPGAPGTDRTKRETLPHIPSTPETTIPELGPEASQTPSAGAQEPLELQAPPPALYIAPVSKPYAEFFPPNDAVMQHAEPGAQESCQETLPGIARPVDGVPPETGRAQASEGQPPPNGGEFREIQPGSSISSHGVSPDASSTHVVLPQSEVQIVYPEPIGSGPYQEIQLEIPQPEQNLPSANCRATEAFPGSQIRIEFPQSPVAEAYNEVQLGIPLPIQGSPPVAYPVQGDPPLGEEHMVFPQPSTTDAFQNIQLEVPQPAQNLPLDAHPIFGETPQRPSEACLQAPLAETDTERRVEFTQPVQDFPPVDYRTREPPTHGELQNLFLQPVEGGPNRKPQLDLAQTVEDVPPVAYSTLGENPQNSGTDQAMLPVIPQPVEDAPPDDYYATAVLPQVEVVGACAPIPAEEPYQAMQLGIPTAVQDVAPVDDDTQRALPQGEAQTEYREPPISGAHRAVPQPVQDAPFVAYPVQEGTSPGEIQIAYPQPDVSDVDRGRPNRLSVEDPAPIFFPRLPTHHQAWTPEPSPWYDTPGENRPVLQQSALPVQQPLPITYSEIPQIEPEIPPPWPRALEAAKSEELPIFPEPTTPQEDPQTLDKGIEQLGEAEDLPAEGAPPPPPPPQGPEERLSPVATEYQAGTEPPPETATPAGMPIPTSTLAGAISQGPRQIFLPPGIPVRSPPQAEQKLRLSAIASPFPIPASAGVRLRSGFSATATSTTDDNASIAEFVALPAGQISPMKGLKVLVPAALLAARTGTRAESGAKSVSALKPEEKFYYPLRILVRAEISATKPPFSPPCKKRNFTAAASPSRVGPRQILVPPGLPIRNLPPMNPDENSGRISEPFAELLARYRQSHFSIEEMLAAKAAKNDRDALPRTGAAKHIRGSLSIE</sequence>
<protein>
    <submittedName>
        <fullName evidence="3">Extensin-like</fullName>
    </submittedName>
</protein>
<dbReference type="KEGG" id="goe:108864262"/>
<dbReference type="Proteomes" id="UP000694867">
    <property type="component" value="Unplaced"/>
</dbReference>
<feature type="compositionally biased region" description="Polar residues" evidence="1">
    <location>
        <begin position="249"/>
        <end position="266"/>
    </location>
</feature>